<feature type="domain" description="EF-hand" evidence="4">
    <location>
        <begin position="222"/>
        <end position="253"/>
    </location>
</feature>
<dbReference type="Pfam" id="PF13499">
    <property type="entry name" value="EF-hand_7"/>
    <property type="match status" value="1"/>
</dbReference>
<sequence length="253" mass="27066">MASTNPFPGRGFTAGLGGHRGGPGGAVPSGGAVAGPSNTGFNASAAGFGTGAATTHQQREAQRLERERAERAERERLESAGRGDLAELSDEHREEINEAFQLFDLDKDGHIDYHELKVAMKALGFDLPKNEILNILRTHGVPATSLAKPTSSKAAAPPITFTGPTRLLLPLASFQAIMAHRILTRDPREEILRAFDLFDAGAKGNITLDDLRRVARELGEGLQEEELVAMIEEFDLDGDGAIGRDEFVGICLG</sequence>
<dbReference type="Proteomes" id="UP001363622">
    <property type="component" value="Unassembled WGS sequence"/>
</dbReference>
<dbReference type="SMART" id="SM00054">
    <property type="entry name" value="EFh"/>
    <property type="match status" value="3"/>
</dbReference>
<evidence type="ECO:0000256" key="2">
    <source>
        <dbReference type="ARBA" id="ARBA00022837"/>
    </source>
</evidence>
<feature type="compositionally biased region" description="Basic and acidic residues" evidence="3">
    <location>
        <begin position="57"/>
        <end position="89"/>
    </location>
</feature>
<dbReference type="Pfam" id="PF00036">
    <property type="entry name" value="EF-hand_1"/>
    <property type="match status" value="1"/>
</dbReference>
<keyword evidence="1" id="KW-0677">Repeat</keyword>
<feature type="region of interest" description="Disordered" evidence="3">
    <location>
        <begin position="1"/>
        <end position="89"/>
    </location>
</feature>
<feature type="domain" description="EF-hand" evidence="4">
    <location>
        <begin position="91"/>
        <end position="126"/>
    </location>
</feature>
<dbReference type="PANTHER" id="PTHR23050">
    <property type="entry name" value="CALCIUM BINDING PROTEIN"/>
    <property type="match status" value="1"/>
</dbReference>
<feature type="compositionally biased region" description="Low complexity" evidence="3">
    <location>
        <begin position="29"/>
        <end position="55"/>
    </location>
</feature>
<name>A0ABR1L186_9PEZI</name>
<evidence type="ECO:0000313" key="5">
    <source>
        <dbReference type="EMBL" id="KAK7524837.1"/>
    </source>
</evidence>
<dbReference type="PROSITE" id="PS50222">
    <property type="entry name" value="EF_HAND_2"/>
    <property type="match status" value="3"/>
</dbReference>
<dbReference type="InterPro" id="IPR050145">
    <property type="entry name" value="Centrin_CML-like"/>
</dbReference>
<comment type="caution">
    <text evidence="5">The sequence shown here is derived from an EMBL/GenBank/DDBJ whole genome shotgun (WGS) entry which is preliminary data.</text>
</comment>
<dbReference type="InterPro" id="IPR002048">
    <property type="entry name" value="EF_hand_dom"/>
</dbReference>
<dbReference type="InterPro" id="IPR011992">
    <property type="entry name" value="EF-hand-dom_pair"/>
</dbReference>
<gene>
    <name evidence="5" type="ORF">IWZ03DRAFT_303140</name>
</gene>
<reference evidence="5 6" key="1">
    <citation type="submission" date="2024-04" db="EMBL/GenBank/DDBJ databases">
        <title>Phyllosticta paracitricarpa is synonymous to the EU quarantine fungus P. citricarpa based on phylogenomic analyses.</title>
        <authorList>
            <consortium name="Lawrence Berkeley National Laboratory"/>
            <person name="Van Ingen-Buijs V.A."/>
            <person name="Van Westerhoven A.C."/>
            <person name="Haridas S."/>
            <person name="Skiadas P."/>
            <person name="Martin F."/>
            <person name="Groenewald J.Z."/>
            <person name="Crous P.W."/>
            <person name="Seidl M.F."/>
        </authorList>
    </citation>
    <scope>NUCLEOTIDE SEQUENCE [LARGE SCALE GENOMIC DNA]</scope>
    <source>
        <strain evidence="5 6">CBS 123371</strain>
    </source>
</reference>
<dbReference type="SUPFAM" id="SSF47473">
    <property type="entry name" value="EF-hand"/>
    <property type="match status" value="1"/>
</dbReference>
<dbReference type="CDD" id="cd00051">
    <property type="entry name" value="EFh"/>
    <property type="match status" value="2"/>
</dbReference>
<keyword evidence="2" id="KW-0106">Calcium</keyword>
<evidence type="ECO:0000259" key="4">
    <source>
        <dbReference type="PROSITE" id="PS50222"/>
    </source>
</evidence>
<evidence type="ECO:0000256" key="1">
    <source>
        <dbReference type="ARBA" id="ARBA00022737"/>
    </source>
</evidence>
<evidence type="ECO:0000256" key="3">
    <source>
        <dbReference type="SAM" id="MobiDB-lite"/>
    </source>
</evidence>
<accession>A0ABR1L186</accession>
<feature type="compositionally biased region" description="Gly residues" evidence="3">
    <location>
        <begin position="12"/>
        <end position="28"/>
    </location>
</feature>
<evidence type="ECO:0000313" key="6">
    <source>
        <dbReference type="Proteomes" id="UP001363622"/>
    </source>
</evidence>
<feature type="domain" description="EF-hand" evidence="4">
    <location>
        <begin position="186"/>
        <end position="221"/>
    </location>
</feature>
<dbReference type="InterPro" id="IPR018247">
    <property type="entry name" value="EF_Hand_1_Ca_BS"/>
</dbReference>
<organism evidence="5 6">
    <name type="scientific">Phyllosticta citriasiana</name>
    <dbReference type="NCBI Taxonomy" id="595635"/>
    <lineage>
        <taxon>Eukaryota</taxon>
        <taxon>Fungi</taxon>
        <taxon>Dikarya</taxon>
        <taxon>Ascomycota</taxon>
        <taxon>Pezizomycotina</taxon>
        <taxon>Dothideomycetes</taxon>
        <taxon>Dothideomycetes incertae sedis</taxon>
        <taxon>Botryosphaeriales</taxon>
        <taxon>Phyllostictaceae</taxon>
        <taxon>Phyllosticta</taxon>
    </lineage>
</organism>
<protein>
    <recommendedName>
        <fullName evidence="4">EF-hand domain-containing protein</fullName>
    </recommendedName>
</protein>
<proteinExistence type="predicted"/>
<dbReference type="Gene3D" id="1.10.238.10">
    <property type="entry name" value="EF-hand"/>
    <property type="match status" value="2"/>
</dbReference>
<dbReference type="PROSITE" id="PS00018">
    <property type="entry name" value="EF_HAND_1"/>
    <property type="match status" value="2"/>
</dbReference>
<dbReference type="EMBL" id="JBBPHU010000001">
    <property type="protein sequence ID" value="KAK7524837.1"/>
    <property type="molecule type" value="Genomic_DNA"/>
</dbReference>
<keyword evidence="6" id="KW-1185">Reference proteome</keyword>